<sequence length="115" mass="12261">MSVPVSMTGLCLLISTIGLLSGSHAWLDALCCGHWTLSSSGPRGSTDCPSLHGWPPFGQSAAGRSSDPRLRCLVLWTTGQVLTSPVVILRNLPGAGPRFYVLWDVTRAGVELETR</sequence>
<feature type="signal peptide" evidence="1">
    <location>
        <begin position="1"/>
        <end position="25"/>
    </location>
</feature>
<keyword evidence="3" id="KW-1185">Reference proteome</keyword>
<evidence type="ECO:0000256" key="1">
    <source>
        <dbReference type="SAM" id="SignalP"/>
    </source>
</evidence>
<proteinExistence type="predicted"/>
<evidence type="ECO:0000313" key="3">
    <source>
        <dbReference type="Proteomes" id="UP001283361"/>
    </source>
</evidence>
<reference evidence="2" key="1">
    <citation type="journal article" date="2023" name="G3 (Bethesda)">
        <title>A reference genome for the long-term kleptoplast-retaining sea slug Elysia crispata morphotype clarki.</title>
        <authorList>
            <person name="Eastman K.E."/>
            <person name="Pendleton A.L."/>
            <person name="Shaikh M.A."/>
            <person name="Suttiyut T."/>
            <person name="Ogas R."/>
            <person name="Tomko P."/>
            <person name="Gavelis G."/>
            <person name="Widhalm J.R."/>
            <person name="Wisecaver J.H."/>
        </authorList>
    </citation>
    <scope>NUCLEOTIDE SEQUENCE</scope>
    <source>
        <strain evidence="2">ECLA1</strain>
    </source>
</reference>
<gene>
    <name evidence="2" type="ORF">RRG08_007015</name>
</gene>
<dbReference type="Proteomes" id="UP001283361">
    <property type="component" value="Unassembled WGS sequence"/>
</dbReference>
<dbReference type="AlphaFoldDB" id="A0AAE0ZIS7"/>
<accession>A0AAE0ZIS7</accession>
<protein>
    <submittedName>
        <fullName evidence="2">Uncharacterized protein</fullName>
    </submittedName>
</protein>
<keyword evidence="1" id="KW-0732">Signal</keyword>
<name>A0AAE0ZIS7_9GAST</name>
<evidence type="ECO:0000313" key="2">
    <source>
        <dbReference type="EMBL" id="KAK3770103.1"/>
    </source>
</evidence>
<comment type="caution">
    <text evidence="2">The sequence shown here is derived from an EMBL/GenBank/DDBJ whole genome shotgun (WGS) entry which is preliminary data.</text>
</comment>
<organism evidence="2 3">
    <name type="scientific">Elysia crispata</name>
    <name type="common">lettuce slug</name>
    <dbReference type="NCBI Taxonomy" id="231223"/>
    <lineage>
        <taxon>Eukaryota</taxon>
        <taxon>Metazoa</taxon>
        <taxon>Spiralia</taxon>
        <taxon>Lophotrochozoa</taxon>
        <taxon>Mollusca</taxon>
        <taxon>Gastropoda</taxon>
        <taxon>Heterobranchia</taxon>
        <taxon>Euthyneura</taxon>
        <taxon>Panpulmonata</taxon>
        <taxon>Sacoglossa</taxon>
        <taxon>Placobranchoidea</taxon>
        <taxon>Plakobranchidae</taxon>
        <taxon>Elysia</taxon>
    </lineage>
</organism>
<feature type="chain" id="PRO_5042098742" evidence="1">
    <location>
        <begin position="26"/>
        <end position="115"/>
    </location>
</feature>
<dbReference type="EMBL" id="JAWDGP010003866">
    <property type="protein sequence ID" value="KAK3770103.1"/>
    <property type="molecule type" value="Genomic_DNA"/>
</dbReference>